<evidence type="ECO:0000313" key="2">
    <source>
        <dbReference type="Proteomes" id="UP000585474"/>
    </source>
</evidence>
<accession>A0A7J0GPH5</accession>
<evidence type="ECO:0000313" key="1">
    <source>
        <dbReference type="EMBL" id="GFZ12692.1"/>
    </source>
</evidence>
<dbReference type="EMBL" id="BJWL01000023">
    <property type="protein sequence ID" value="GFZ12692.1"/>
    <property type="molecule type" value="Genomic_DNA"/>
</dbReference>
<organism evidence="1 2">
    <name type="scientific">Actinidia rufa</name>
    <dbReference type="NCBI Taxonomy" id="165716"/>
    <lineage>
        <taxon>Eukaryota</taxon>
        <taxon>Viridiplantae</taxon>
        <taxon>Streptophyta</taxon>
        <taxon>Embryophyta</taxon>
        <taxon>Tracheophyta</taxon>
        <taxon>Spermatophyta</taxon>
        <taxon>Magnoliopsida</taxon>
        <taxon>eudicotyledons</taxon>
        <taxon>Gunneridae</taxon>
        <taxon>Pentapetalae</taxon>
        <taxon>asterids</taxon>
        <taxon>Ericales</taxon>
        <taxon>Actinidiaceae</taxon>
        <taxon>Actinidia</taxon>
    </lineage>
</organism>
<dbReference type="Proteomes" id="UP000585474">
    <property type="component" value="Unassembled WGS sequence"/>
</dbReference>
<dbReference type="AlphaFoldDB" id="A0A7J0GPH5"/>
<proteinExistence type="predicted"/>
<sequence>MTSFGSRKIGSYKPGMTECDPSLGTMVEFLITAWCSRAIRHVNNSQEPRDVATMLQYEPVYRHHPPPCGAAQSGCPPPLCIREPTQQVQRSNSNDLSQQLDEATVELARVQAQAAETSIGSSNDSNSLELSSSELATVVAAPKVKNYEKNWQSGEFWPQLSQSWWVGASSTGTSPSTLVIAPELWAPDLAI</sequence>
<name>A0A7J0GPH5_9ERIC</name>
<gene>
    <name evidence="1" type="ORF">Acr_23g0010770</name>
</gene>
<keyword evidence="2" id="KW-1185">Reference proteome</keyword>
<comment type="caution">
    <text evidence="1">The sequence shown here is derived from an EMBL/GenBank/DDBJ whole genome shotgun (WGS) entry which is preliminary data.</text>
</comment>
<protein>
    <submittedName>
        <fullName evidence="1">Uncharacterized protein</fullName>
    </submittedName>
</protein>
<reference evidence="1 2" key="1">
    <citation type="submission" date="2019-07" db="EMBL/GenBank/DDBJ databases">
        <title>De Novo Assembly of kiwifruit Actinidia rufa.</title>
        <authorList>
            <person name="Sugita-Konishi S."/>
            <person name="Sato K."/>
            <person name="Mori E."/>
            <person name="Abe Y."/>
            <person name="Kisaki G."/>
            <person name="Hamano K."/>
            <person name="Suezawa K."/>
            <person name="Otani M."/>
            <person name="Fukuda T."/>
            <person name="Manabe T."/>
            <person name="Gomi K."/>
            <person name="Tabuchi M."/>
            <person name="Akimitsu K."/>
            <person name="Kataoka I."/>
        </authorList>
    </citation>
    <scope>NUCLEOTIDE SEQUENCE [LARGE SCALE GENOMIC DNA]</scope>
    <source>
        <strain evidence="2">cv. Fuchu</strain>
    </source>
</reference>